<dbReference type="InParanoid" id="A0A1C4Y0J9"/>
<dbReference type="Proteomes" id="UP000198253">
    <property type="component" value="Chromosome I"/>
</dbReference>
<evidence type="ECO:0000256" key="1">
    <source>
        <dbReference type="SAM" id="Phobius"/>
    </source>
</evidence>
<keyword evidence="1" id="KW-1133">Transmembrane helix</keyword>
<organism evidence="2 3">
    <name type="scientific">Micromonospora echinospora</name>
    <name type="common">Micromonospora purpurea</name>
    <dbReference type="NCBI Taxonomy" id="1877"/>
    <lineage>
        <taxon>Bacteria</taxon>
        <taxon>Bacillati</taxon>
        <taxon>Actinomycetota</taxon>
        <taxon>Actinomycetes</taxon>
        <taxon>Micromonosporales</taxon>
        <taxon>Micromonosporaceae</taxon>
        <taxon>Micromonospora</taxon>
    </lineage>
</organism>
<reference evidence="3" key="1">
    <citation type="submission" date="2016-06" db="EMBL/GenBank/DDBJ databases">
        <authorList>
            <person name="Varghese N."/>
            <person name="Submissions Spin"/>
        </authorList>
    </citation>
    <scope>NUCLEOTIDE SEQUENCE [LARGE SCALE GENOMIC DNA]</scope>
    <source>
        <strain evidence="3">DSM 43816</strain>
    </source>
</reference>
<feature type="transmembrane region" description="Helical" evidence="1">
    <location>
        <begin position="122"/>
        <end position="143"/>
    </location>
</feature>
<accession>A0A1C4Y0J9</accession>
<proteinExistence type="predicted"/>
<evidence type="ECO:0000313" key="3">
    <source>
        <dbReference type="Proteomes" id="UP000198253"/>
    </source>
</evidence>
<dbReference type="EMBL" id="LT607413">
    <property type="protein sequence ID" value="SCF14249.1"/>
    <property type="molecule type" value="Genomic_DNA"/>
</dbReference>
<evidence type="ECO:0000313" key="2">
    <source>
        <dbReference type="EMBL" id="SCF14249.1"/>
    </source>
</evidence>
<sequence length="218" mass="23563">MLRRGQRRDVSRGTLCGVRIYADRFPTAARQLVTDLLVVAWVYAAIRGAMWLHDLVQRLAVPGQKLEGAGGGLAENLADASGKIGRVPLVGDELTTPFERAAEAARAVADAGRDQQELVDQLAWALAVAVLVFPLGLVLFGWLPLRLRWMRRAGAAAALRSAPAGRDLLALRALAGQPLGRLTRIAPDVAEAWRRGDPDTVDALAALELRELGLRTKR</sequence>
<keyword evidence="1" id="KW-0812">Transmembrane</keyword>
<gene>
    <name evidence="2" type="ORF">GA0070618_3503</name>
</gene>
<name>A0A1C4Y0J9_MICEC</name>
<keyword evidence="3" id="KW-1185">Reference proteome</keyword>
<dbReference type="AlphaFoldDB" id="A0A1C4Y0J9"/>
<feature type="transmembrane region" description="Helical" evidence="1">
    <location>
        <begin position="32"/>
        <end position="52"/>
    </location>
</feature>
<protein>
    <submittedName>
        <fullName evidence="2">Uncharacterized protein</fullName>
    </submittedName>
</protein>
<keyword evidence="1" id="KW-0472">Membrane</keyword>